<sequence>MSVIAIRPDYEAHTEVRDRLGNFHGNQVVYVHWEKHLSFCAAIAFPLPPDMPFGAFIDNVIKPHYAPHPQAEAIDWAAVTWQIDGADATPDLGKSLAENGVGHKSIVRFWTPGLDGYHGSAS</sequence>
<dbReference type="Proteomes" id="UP000239724">
    <property type="component" value="Unassembled WGS sequence"/>
</dbReference>
<evidence type="ECO:0000313" key="2">
    <source>
        <dbReference type="Proteomes" id="UP000239724"/>
    </source>
</evidence>
<name>A0A2S6NGM8_RHOGL</name>
<proteinExistence type="predicted"/>
<dbReference type="Gene3D" id="3.10.20.560">
    <property type="entry name" value="Phenol hydroxylase"/>
    <property type="match status" value="1"/>
</dbReference>
<accession>A0A2S6NGM8</accession>
<dbReference type="InterPro" id="IPR006756">
    <property type="entry name" value="Phenol_hydroxylase"/>
</dbReference>
<dbReference type="EMBL" id="NHRY01000139">
    <property type="protein sequence ID" value="PPQ33750.1"/>
    <property type="molecule type" value="Genomic_DNA"/>
</dbReference>
<organism evidence="1 2">
    <name type="scientific">Rhodopila globiformis</name>
    <name type="common">Rhodopseudomonas globiformis</name>
    <dbReference type="NCBI Taxonomy" id="1071"/>
    <lineage>
        <taxon>Bacteria</taxon>
        <taxon>Pseudomonadati</taxon>
        <taxon>Pseudomonadota</taxon>
        <taxon>Alphaproteobacteria</taxon>
        <taxon>Acetobacterales</taxon>
        <taxon>Acetobacteraceae</taxon>
        <taxon>Rhodopila</taxon>
    </lineage>
</organism>
<protein>
    <submittedName>
        <fullName evidence="1">Phenol hydroxylase</fullName>
    </submittedName>
</protein>
<dbReference type="Pfam" id="PF04663">
    <property type="entry name" value="Phenol_monoox"/>
    <property type="match status" value="1"/>
</dbReference>
<dbReference type="OrthoDB" id="5343663at2"/>
<dbReference type="InterPro" id="IPR043010">
    <property type="entry name" value="Phenol_hydroxylase_sf"/>
</dbReference>
<reference evidence="1 2" key="1">
    <citation type="journal article" date="2018" name="Arch. Microbiol.">
        <title>New insights into the metabolic potential of the phototrophic purple bacterium Rhodopila globiformis DSM 161(T) from its draft genome sequence and evidence for a vanadium-dependent nitrogenase.</title>
        <authorList>
            <person name="Imhoff J.F."/>
            <person name="Rahn T."/>
            <person name="Kunzel S."/>
            <person name="Neulinger S.C."/>
        </authorList>
    </citation>
    <scope>NUCLEOTIDE SEQUENCE [LARGE SCALE GENOMIC DNA]</scope>
    <source>
        <strain evidence="1 2">DSM 161</strain>
    </source>
</reference>
<dbReference type="GO" id="GO:0018662">
    <property type="term" value="F:phenol 2-monooxygenase activity"/>
    <property type="evidence" value="ECO:0007669"/>
    <property type="project" value="InterPro"/>
</dbReference>
<dbReference type="RefSeq" id="WP_104519435.1">
    <property type="nucleotide sequence ID" value="NZ_NHRY01000139.1"/>
</dbReference>
<gene>
    <name evidence="1" type="ORF">CCS01_13865</name>
</gene>
<dbReference type="AlphaFoldDB" id="A0A2S6NGM8"/>
<keyword evidence="2" id="KW-1185">Reference proteome</keyword>
<evidence type="ECO:0000313" key="1">
    <source>
        <dbReference type="EMBL" id="PPQ33750.1"/>
    </source>
</evidence>
<comment type="caution">
    <text evidence="1">The sequence shown here is derived from an EMBL/GenBank/DDBJ whole genome shotgun (WGS) entry which is preliminary data.</text>
</comment>